<dbReference type="CDD" id="cd04301">
    <property type="entry name" value="NAT_SF"/>
    <property type="match status" value="1"/>
</dbReference>
<dbReference type="InterPro" id="IPR016181">
    <property type="entry name" value="Acyl_CoA_acyltransferase"/>
</dbReference>
<dbReference type="PANTHER" id="PTHR43877">
    <property type="entry name" value="AMINOALKYLPHOSPHONATE N-ACETYLTRANSFERASE-RELATED-RELATED"/>
    <property type="match status" value="1"/>
</dbReference>
<dbReference type="InterPro" id="IPR000835">
    <property type="entry name" value="HTH_MarR-typ"/>
</dbReference>
<dbReference type="EMBL" id="JACHBT010000014">
    <property type="protein sequence ID" value="MBB6505644.1"/>
    <property type="molecule type" value="Genomic_DNA"/>
</dbReference>
<dbReference type="GO" id="GO:0003677">
    <property type="term" value="F:DNA binding"/>
    <property type="evidence" value="ECO:0007669"/>
    <property type="project" value="UniProtKB-KW"/>
</dbReference>
<dbReference type="PANTHER" id="PTHR43877:SF2">
    <property type="entry name" value="AMINOALKYLPHOSPHONATE N-ACETYLTRANSFERASE-RELATED"/>
    <property type="match status" value="1"/>
</dbReference>
<dbReference type="SMART" id="SM00347">
    <property type="entry name" value="HTH_MARR"/>
    <property type="match status" value="1"/>
</dbReference>
<dbReference type="InterPro" id="IPR036390">
    <property type="entry name" value="WH_DNA-bd_sf"/>
</dbReference>
<dbReference type="Pfam" id="PF00583">
    <property type="entry name" value="Acetyltransf_1"/>
    <property type="match status" value="1"/>
</dbReference>
<keyword evidence="1 4" id="KW-0808">Transferase</keyword>
<keyword evidence="2" id="KW-0012">Acyltransferase</keyword>
<dbReference type="InterPro" id="IPR050832">
    <property type="entry name" value="Bact_Acetyltransf"/>
</dbReference>
<dbReference type="CDD" id="cd00090">
    <property type="entry name" value="HTH_ARSR"/>
    <property type="match status" value="1"/>
</dbReference>
<dbReference type="AlphaFoldDB" id="A0A7X0JEB6"/>
<name>A0A7X0JEB6_9SPHN</name>
<evidence type="ECO:0000256" key="2">
    <source>
        <dbReference type="ARBA" id="ARBA00023315"/>
    </source>
</evidence>
<dbReference type="GO" id="GO:0016747">
    <property type="term" value="F:acyltransferase activity, transferring groups other than amino-acyl groups"/>
    <property type="evidence" value="ECO:0007669"/>
    <property type="project" value="InterPro"/>
</dbReference>
<gene>
    <name evidence="4" type="ORF">F4693_002639</name>
</gene>
<dbReference type="InterPro" id="IPR036388">
    <property type="entry name" value="WH-like_DNA-bd_sf"/>
</dbReference>
<accession>A0A7X0JEB6</accession>
<evidence type="ECO:0000313" key="4">
    <source>
        <dbReference type="EMBL" id="MBB6505644.1"/>
    </source>
</evidence>
<feature type="domain" description="N-acetyltransferase" evidence="3">
    <location>
        <begin position="161"/>
        <end position="310"/>
    </location>
</feature>
<proteinExistence type="predicted"/>
<organism evidence="4 5">
    <name type="scientific">Sphingomonas endophytica</name>
    <dbReference type="NCBI Taxonomy" id="869719"/>
    <lineage>
        <taxon>Bacteria</taxon>
        <taxon>Pseudomonadati</taxon>
        <taxon>Pseudomonadota</taxon>
        <taxon>Alphaproteobacteria</taxon>
        <taxon>Sphingomonadales</taxon>
        <taxon>Sphingomonadaceae</taxon>
        <taxon>Sphingomonas</taxon>
    </lineage>
</organism>
<dbReference type="Gene3D" id="3.40.630.30">
    <property type="match status" value="1"/>
</dbReference>
<reference evidence="4 5" key="2">
    <citation type="submission" date="2020-08" db="EMBL/GenBank/DDBJ databases">
        <authorList>
            <person name="Partida-Martinez L."/>
            <person name="Huntemann M."/>
            <person name="Clum A."/>
            <person name="Wang J."/>
            <person name="Palaniappan K."/>
            <person name="Ritter S."/>
            <person name="Chen I.-M."/>
            <person name="Stamatis D."/>
            <person name="Reddy T."/>
            <person name="O'Malley R."/>
            <person name="Daum C."/>
            <person name="Shapiro N."/>
            <person name="Ivanova N."/>
            <person name="Kyrpides N."/>
            <person name="Woyke T."/>
        </authorList>
    </citation>
    <scope>NUCLEOTIDE SEQUENCE [LARGE SCALE GENOMIC DNA]</scope>
    <source>
        <strain evidence="4 5">AS3.13</strain>
    </source>
</reference>
<dbReference type="PROSITE" id="PS51186">
    <property type="entry name" value="GNAT"/>
    <property type="match status" value="1"/>
</dbReference>
<protein>
    <submittedName>
        <fullName evidence="4">GNAT superfamily N-acetyltransferase/DNA-binding MarR family transcriptional regulator</fullName>
    </submittedName>
</protein>
<evidence type="ECO:0000256" key="1">
    <source>
        <dbReference type="ARBA" id="ARBA00022679"/>
    </source>
</evidence>
<dbReference type="GO" id="GO:0003700">
    <property type="term" value="F:DNA-binding transcription factor activity"/>
    <property type="evidence" value="ECO:0007669"/>
    <property type="project" value="InterPro"/>
</dbReference>
<dbReference type="Gene3D" id="1.10.10.10">
    <property type="entry name" value="Winged helix-like DNA-binding domain superfamily/Winged helix DNA-binding domain"/>
    <property type="match status" value="1"/>
</dbReference>
<sequence>MSDVIRDMGAGFLGSRFKRLGERMQAGAARVIAGAGLEVQPAHMPLLVALDGRALTIGQLVQAVGISQPGVTRGIGQLVDMGLVRAETGSDQRHRTISLTDDGAAAIARAKLLVWPQVTEAVDRLLGGRAEALLAILTEVEDALAATPLDQLAAQARPAPLSIRAYSDDLAHAFHDINAEWISDMFRMEEVDRKTLEQPRASIIDAGGAILFVEAAGMGIIGTCALQKTGTTGFELTKMGVRKAARGLKAGEFLLNAAIDKARALGADPLYLLTNARCAAAIHLYEKLGFRHDAAIMADYGARYARCDVAMRYVEPARGAGA</sequence>
<dbReference type="InterPro" id="IPR011991">
    <property type="entry name" value="ArsR-like_HTH"/>
</dbReference>
<dbReference type="SUPFAM" id="SSF46785">
    <property type="entry name" value="Winged helix' DNA-binding domain"/>
    <property type="match status" value="1"/>
</dbReference>
<evidence type="ECO:0000313" key="5">
    <source>
        <dbReference type="Proteomes" id="UP000522313"/>
    </source>
</evidence>
<comment type="caution">
    <text evidence="4">The sequence shown here is derived from an EMBL/GenBank/DDBJ whole genome shotgun (WGS) entry which is preliminary data.</text>
</comment>
<reference evidence="4 5" key="1">
    <citation type="submission" date="2020-08" db="EMBL/GenBank/DDBJ databases">
        <title>The Agave Microbiome: Exploring the role of microbial communities in plant adaptations to desert environments.</title>
        <authorList>
            <person name="Partida-Martinez L.P."/>
        </authorList>
    </citation>
    <scope>NUCLEOTIDE SEQUENCE [LARGE SCALE GENOMIC DNA]</scope>
    <source>
        <strain evidence="4 5">AS3.13</strain>
    </source>
</reference>
<dbReference type="Pfam" id="PF12802">
    <property type="entry name" value="MarR_2"/>
    <property type="match status" value="1"/>
</dbReference>
<dbReference type="Proteomes" id="UP000522313">
    <property type="component" value="Unassembled WGS sequence"/>
</dbReference>
<dbReference type="RefSeq" id="WP_184506532.1">
    <property type="nucleotide sequence ID" value="NZ_JACHBT010000014.1"/>
</dbReference>
<dbReference type="InterPro" id="IPR000182">
    <property type="entry name" value="GNAT_dom"/>
</dbReference>
<evidence type="ECO:0000259" key="3">
    <source>
        <dbReference type="PROSITE" id="PS51186"/>
    </source>
</evidence>
<keyword evidence="4" id="KW-0238">DNA-binding</keyword>
<dbReference type="SUPFAM" id="SSF55729">
    <property type="entry name" value="Acyl-CoA N-acyltransferases (Nat)"/>
    <property type="match status" value="1"/>
</dbReference>